<comment type="caution">
    <text evidence="2">The sequence shown here is derived from an EMBL/GenBank/DDBJ whole genome shotgun (WGS) entry which is preliminary data.</text>
</comment>
<dbReference type="Proteomes" id="UP000290288">
    <property type="component" value="Unassembled WGS sequence"/>
</dbReference>
<gene>
    <name evidence="2" type="ORF">EST38_g13919</name>
</gene>
<evidence type="ECO:0000313" key="2">
    <source>
        <dbReference type="EMBL" id="RXW11936.1"/>
    </source>
</evidence>
<organism evidence="2 3">
    <name type="scientific">Candolleomyces aberdarensis</name>
    <dbReference type="NCBI Taxonomy" id="2316362"/>
    <lineage>
        <taxon>Eukaryota</taxon>
        <taxon>Fungi</taxon>
        <taxon>Dikarya</taxon>
        <taxon>Basidiomycota</taxon>
        <taxon>Agaricomycotina</taxon>
        <taxon>Agaricomycetes</taxon>
        <taxon>Agaricomycetidae</taxon>
        <taxon>Agaricales</taxon>
        <taxon>Agaricineae</taxon>
        <taxon>Psathyrellaceae</taxon>
        <taxon>Candolleomyces</taxon>
    </lineage>
</organism>
<evidence type="ECO:0000313" key="3">
    <source>
        <dbReference type="Proteomes" id="UP000290288"/>
    </source>
</evidence>
<evidence type="ECO:0000256" key="1">
    <source>
        <dbReference type="SAM" id="MobiDB-lite"/>
    </source>
</evidence>
<accession>A0A4Q2D0I9</accession>
<protein>
    <submittedName>
        <fullName evidence="2">Uncharacterized protein</fullName>
    </submittedName>
</protein>
<dbReference type="AlphaFoldDB" id="A0A4Q2D0I9"/>
<reference evidence="2 3" key="1">
    <citation type="submission" date="2019-01" db="EMBL/GenBank/DDBJ databases">
        <title>Draft genome sequence of Psathyrella aberdarensis IHI B618.</title>
        <authorList>
            <person name="Buettner E."/>
            <person name="Kellner H."/>
        </authorList>
    </citation>
    <scope>NUCLEOTIDE SEQUENCE [LARGE SCALE GENOMIC DNA]</scope>
    <source>
        <strain evidence="2 3">IHI B618</strain>
    </source>
</reference>
<dbReference type="EMBL" id="SDEE01001509">
    <property type="protein sequence ID" value="RXW11936.1"/>
    <property type="molecule type" value="Genomic_DNA"/>
</dbReference>
<keyword evidence="3" id="KW-1185">Reference proteome</keyword>
<sequence>MQSSKPSRGSAKSGTANNTAWAALFDHIIDGKPKKAAQSTSRKRKAKVQLASPKRSVTAPVFQIPPLPPPRANSKDSDTDSLSTAESDIDSDVSSTTAITSKSRQKKGRPTLTALDQLTVEIVLRKGNQREYRCAGEGCSATWKPRTRGRVYKHAKNCLKLPPPDFASLQLNEVPKGPQAHLWPMT</sequence>
<name>A0A4Q2D0I9_9AGAR</name>
<feature type="compositionally biased region" description="Polar residues" evidence="1">
    <location>
        <begin position="80"/>
        <end position="102"/>
    </location>
</feature>
<feature type="region of interest" description="Disordered" evidence="1">
    <location>
        <begin position="32"/>
        <end position="108"/>
    </location>
</feature>
<proteinExistence type="predicted"/>